<comment type="caution">
    <text evidence="1">The sequence shown here is derived from an EMBL/GenBank/DDBJ whole genome shotgun (WGS) entry which is preliminary data.</text>
</comment>
<reference evidence="1 2" key="1">
    <citation type="submission" date="2024-01" db="EMBL/GenBank/DDBJ databases">
        <title>Genome assemblies of Stephania.</title>
        <authorList>
            <person name="Yang L."/>
        </authorList>
    </citation>
    <scope>NUCLEOTIDE SEQUENCE [LARGE SCALE GENOMIC DNA]</scope>
    <source>
        <strain evidence="1">QJT</strain>
        <tissue evidence="1">Leaf</tissue>
    </source>
</reference>
<dbReference type="GO" id="GO:0009737">
    <property type="term" value="P:response to abscisic acid"/>
    <property type="evidence" value="ECO:0007669"/>
    <property type="project" value="TreeGrafter"/>
</dbReference>
<dbReference type="Proteomes" id="UP001417504">
    <property type="component" value="Unassembled WGS sequence"/>
</dbReference>
<dbReference type="SUPFAM" id="SSF49777">
    <property type="entry name" value="PEBP-like"/>
    <property type="match status" value="1"/>
</dbReference>
<keyword evidence="2" id="KW-1185">Reference proteome</keyword>
<evidence type="ECO:0000313" key="2">
    <source>
        <dbReference type="Proteomes" id="UP001417504"/>
    </source>
</evidence>
<dbReference type="GO" id="GO:0010030">
    <property type="term" value="P:positive regulation of seed germination"/>
    <property type="evidence" value="ECO:0007669"/>
    <property type="project" value="TreeGrafter"/>
</dbReference>
<dbReference type="PANTHER" id="PTHR11362">
    <property type="entry name" value="PHOSPHATIDYLETHANOLAMINE-BINDING PROTEIN"/>
    <property type="match status" value="1"/>
</dbReference>
<accession>A0AAP0II32</accession>
<name>A0AAP0II32_9MAGN</name>
<dbReference type="Gene3D" id="3.90.280.10">
    <property type="entry name" value="PEBP-like"/>
    <property type="match status" value="2"/>
</dbReference>
<organism evidence="1 2">
    <name type="scientific">Stephania japonica</name>
    <dbReference type="NCBI Taxonomy" id="461633"/>
    <lineage>
        <taxon>Eukaryota</taxon>
        <taxon>Viridiplantae</taxon>
        <taxon>Streptophyta</taxon>
        <taxon>Embryophyta</taxon>
        <taxon>Tracheophyta</taxon>
        <taxon>Spermatophyta</taxon>
        <taxon>Magnoliopsida</taxon>
        <taxon>Ranunculales</taxon>
        <taxon>Menispermaceae</taxon>
        <taxon>Menispermoideae</taxon>
        <taxon>Cissampelideae</taxon>
        <taxon>Stephania</taxon>
    </lineage>
</organism>
<proteinExistence type="predicted"/>
<dbReference type="InterPro" id="IPR036610">
    <property type="entry name" value="PEBP-like_sf"/>
</dbReference>
<dbReference type="PANTHER" id="PTHR11362:SF82">
    <property type="entry name" value="PHOSPHATIDYLETHANOLAMINE-BINDING PROTEIN 4"/>
    <property type="match status" value="1"/>
</dbReference>
<dbReference type="InterPro" id="IPR035810">
    <property type="entry name" value="PEBP_euk"/>
</dbReference>
<protein>
    <submittedName>
        <fullName evidence="1">Uncharacterized protein</fullName>
    </submittedName>
</protein>
<dbReference type="AlphaFoldDB" id="A0AAP0II32"/>
<gene>
    <name evidence="1" type="ORF">Sjap_014873</name>
</gene>
<evidence type="ECO:0000313" key="1">
    <source>
        <dbReference type="EMBL" id="KAK9115926.1"/>
    </source>
</evidence>
<dbReference type="EMBL" id="JBBNAE010000006">
    <property type="protein sequence ID" value="KAK9115926.1"/>
    <property type="molecule type" value="Genomic_DNA"/>
</dbReference>
<sequence>MGGSVHPLVLGRVIGDVVDMFVPTVSMSVCFGSKHITNGCDIKPSLASAAPPKVLLSGHPDSLYSLCLDQTGYLGKEVLEYMEPKPAVGIHRYILVLFRQNAALADDMVFEQPASRANFSTRSFAAQLGLGLPVATVYFNAQKEPTSKKR</sequence>